<organism evidence="1 2">
    <name type="scientific">Marinilactibacillus piezotolerans</name>
    <dbReference type="NCBI Taxonomy" id="258723"/>
    <lineage>
        <taxon>Bacteria</taxon>
        <taxon>Bacillati</taxon>
        <taxon>Bacillota</taxon>
        <taxon>Bacilli</taxon>
        <taxon>Lactobacillales</taxon>
        <taxon>Carnobacteriaceae</taxon>
        <taxon>Marinilactibacillus</taxon>
    </lineage>
</organism>
<evidence type="ECO:0000313" key="2">
    <source>
        <dbReference type="Proteomes" id="UP000199589"/>
    </source>
</evidence>
<dbReference type="AlphaFoldDB" id="A0A1I3VIP3"/>
<dbReference type="EMBL" id="FOSJ01000003">
    <property type="protein sequence ID" value="SFJ94939.1"/>
    <property type="molecule type" value="Genomic_DNA"/>
</dbReference>
<protein>
    <submittedName>
        <fullName evidence="1">Uncharacterized protein</fullName>
    </submittedName>
</protein>
<dbReference type="Proteomes" id="UP000199589">
    <property type="component" value="Unassembled WGS sequence"/>
</dbReference>
<evidence type="ECO:0000313" key="1">
    <source>
        <dbReference type="EMBL" id="SFJ94939.1"/>
    </source>
</evidence>
<accession>A0A1I3VIP3</accession>
<proteinExistence type="predicted"/>
<reference evidence="2" key="1">
    <citation type="submission" date="2016-10" db="EMBL/GenBank/DDBJ databases">
        <authorList>
            <person name="Varghese N."/>
            <person name="Submissions S."/>
        </authorList>
    </citation>
    <scope>NUCLEOTIDE SEQUENCE [LARGE SCALE GENOMIC DNA]</scope>
    <source>
        <strain evidence="2">DSM 16108</strain>
    </source>
</reference>
<sequence>YLETEWRSLSELIDMLLLSGKVHLTV</sequence>
<feature type="non-terminal residue" evidence="1">
    <location>
        <position position="1"/>
    </location>
</feature>
<gene>
    <name evidence="1" type="ORF">SAMN04488569_100354</name>
</gene>
<keyword evidence="2" id="KW-1185">Reference proteome</keyword>
<name>A0A1I3VIP3_9LACT</name>